<dbReference type="Gene3D" id="2.60.40.790">
    <property type="match status" value="1"/>
</dbReference>
<dbReference type="AlphaFoldDB" id="A0A167GTT6"/>
<dbReference type="Proteomes" id="UP000243498">
    <property type="component" value="Unassembled WGS sequence"/>
</dbReference>
<dbReference type="InterPro" id="IPR008978">
    <property type="entry name" value="HSP20-like_chaperone"/>
</dbReference>
<accession>A0A167GTT6</accession>
<dbReference type="OrthoDB" id="1431247at2759"/>
<organism evidence="1 2">
    <name type="scientific">Metarhizium rileyi (strain RCEF 4871)</name>
    <name type="common">Nomuraea rileyi</name>
    <dbReference type="NCBI Taxonomy" id="1649241"/>
    <lineage>
        <taxon>Eukaryota</taxon>
        <taxon>Fungi</taxon>
        <taxon>Dikarya</taxon>
        <taxon>Ascomycota</taxon>
        <taxon>Pezizomycotina</taxon>
        <taxon>Sordariomycetes</taxon>
        <taxon>Hypocreomycetidae</taxon>
        <taxon>Hypocreales</taxon>
        <taxon>Clavicipitaceae</taxon>
        <taxon>Metarhizium</taxon>
    </lineage>
</organism>
<keyword evidence="1" id="KW-0346">Stress response</keyword>
<dbReference type="STRING" id="1081105.A0A167GTT6"/>
<gene>
    <name evidence="1" type="ORF">NOR_02720</name>
</gene>
<dbReference type="EMBL" id="AZHC01000006">
    <property type="protein sequence ID" value="OAA47084.1"/>
    <property type="molecule type" value="Genomic_DNA"/>
</dbReference>
<evidence type="ECO:0000313" key="1">
    <source>
        <dbReference type="EMBL" id="OAA47084.1"/>
    </source>
</evidence>
<reference evidence="1 2" key="1">
    <citation type="journal article" date="2016" name="Genome Biol. Evol.">
        <title>Divergent and convergent evolution of fungal pathogenicity.</title>
        <authorList>
            <person name="Shang Y."/>
            <person name="Xiao G."/>
            <person name="Zheng P."/>
            <person name="Cen K."/>
            <person name="Zhan S."/>
            <person name="Wang C."/>
        </authorList>
    </citation>
    <scope>NUCLEOTIDE SEQUENCE [LARGE SCALE GENOMIC DNA]</scope>
    <source>
        <strain evidence="1 2">RCEF 4871</strain>
    </source>
</reference>
<evidence type="ECO:0000313" key="2">
    <source>
        <dbReference type="Proteomes" id="UP000243498"/>
    </source>
</evidence>
<sequence length="143" mass="15537">MDFSPHSIASNQSLSPLMRFLHDVDKYSRHLKEHPRHHGQSGGHSRAFFPNFDAGELSSSHELCGELPGLERDDVKIEFSGPRTLEIRGTIRSGYDAPHGAGDNIGATNATADIPGTEHAEGQLLGILVKMCIRRHASVATGM</sequence>
<dbReference type="SUPFAM" id="SSF49764">
    <property type="entry name" value="HSP20-like chaperones"/>
    <property type="match status" value="1"/>
</dbReference>
<protein>
    <submittedName>
        <fullName evidence="1">Heat shock protein 30</fullName>
    </submittedName>
</protein>
<proteinExistence type="predicted"/>
<keyword evidence="2" id="KW-1185">Reference proteome</keyword>
<name>A0A167GTT6_METRR</name>
<comment type="caution">
    <text evidence="1">The sequence shown here is derived from an EMBL/GenBank/DDBJ whole genome shotgun (WGS) entry which is preliminary data.</text>
</comment>